<feature type="region of interest" description="Disordered" evidence="3">
    <location>
        <begin position="48"/>
        <end position="74"/>
    </location>
</feature>
<feature type="compositionally biased region" description="Acidic residues" evidence="3">
    <location>
        <begin position="59"/>
        <end position="73"/>
    </location>
</feature>
<dbReference type="Gene3D" id="1.10.720.30">
    <property type="entry name" value="SAP domain"/>
    <property type="match status" value="1"/>
</dbReference>
<dbReference type="GO" id="GO:0016973">
    <property type="term" value="P:poly(A)+ mRNA export from nucleus"/>
    <property type="evidence" value="ECO:0007669"/>
    <property type="project" value="TreeGrafter"/>
</dbReference>
<feature type="region of interest" description="Disordered" evidence="3">
    <location>
        <begin position="223"/>
        <end position="274"/>
    </location>
</feature>
<dbReference type="GO" id="GO:0005634">
    <property type="term" value="C:nucleus"/>
    <property type="evidence" value="ECO:0007669"/>
    <property type="project" value="TreeGrafter"/>
</dbReference>
<comment type="similarity">
    <text evidence="2">Belongs to the SAP domain-containing ribonucleoprotein family.</text>
</comment>
<accession>A0AAN7SFQ4</accession>
<dbReference type="InterPro" id="IPR003034">
    <property type="entry name" value="SAP_dom"/>
</dbReference>
<dbReference type="EMBL" id="JARPUR010000003">
    <property type="protein sequence ID" value="KAK4879647.1"/>
    <property type="molecule type" value="Genomic_DNA"/>
</dbReference>
<keyword evidence="1" id="KW-0597">Phosphoprotein</keyword>
<evidence type="ECO:0000256" key="3">
    <source>
        <dbReference type="SAM" id="MobiDB-lite"/>
    </source>
</evidence>
<comment type="caution">
    <text evidence="5">The sequence shown here is derived from an EMBL/GenBank/DDBJ whole genome shotgun (WGS) entry which is preliminary data.</text>
</comment>
<dbReference type="InterPro" id="IPR052240">
    <property type="entry name" value="SAP_domain_ribonucleoprotein"/>
</dbReference>
<reference evidence="6" key="1">
    <citation type="submission" date="2023-01" db="EMBL/GenBank/DDBJ databases">
        <title>Key to firefly adult light organ development and bioluminescence: homeobox transcription factors regulate luciferase expression and transportation to peroxisome.</title>
        <authorList>
            <person name="Fu X."/>
        </authorList>
    </citation>
    <scope>NUCLEOTIDE SEQUENCE [LARGE SCALE GENOMIC DNA]</scope>
</reference>
<feature type="compositionally biased region" description="Basic and acidic residues" evidence="3">
    <location>
        <begin position="104"/>
        <end position="116"/>
    </location>
</feature>
<dbReference type="PANTHER" id="PTHR46551:SF1">
    <property type="entry name" value="SAP DOMAIN-CONTAINING RIBONUCLEOPROTEIN"/>
    <property type="match status" value="1"/>
</dbReference>
<feature type="compositionally biased region" description="Polar residues" evidence="3">
    <location>
        <begin position="251"/>
        <end position="266"/>
    </location>
</feature>
<evidence type="ECO:0000256" key="2">
    <source>
        <dbReference type="ARBA" id="ARBA00046328"/>
    </source>
</evidence>
<dbReference type="PANTHER" id="PTHR46551">
    <property type="entry name" value="SAP DOMAIN-CONTAINING RIBONUCLEOPROTEIN"/>
    <property type="match status" value="1"/>
</dbReference>
<dbReference type="AlphaFoldDB" id="A0AAN7SFQ4"/>
<dbReference type="PROSITE" id="PS50800">
    <property type="entry name" value="SAP"/>
    <property type="match status" value="1"/>
</dbReference>
<evidence type="ECO:0000259" key="4">
    <source>
        <dbReference type="PROSITE" id="PS50800"/>
    </source>
</evidence>
<feature type="domain" description="SAP" evidence="4">
    <location>
        <begin position="13"/>
        <end position="47"/>
    </location>
</feature>
<evidence type="ECO:0000313" key="6">
    <source>
        <dbReference type="Proteomes" id="UP001353858"/>
    </source>
</evidence>
<protein>
    <recommendedName>
        <fullName evidence="4">SAP domain-containing protein</fullName>
    </recommendedName>
</protein>
<proteinExistence type="inferred from homology"/>
<evidence type="ECO:0000313" key="5">
    <source>
        <dbReference type="EMBL" id="KAK4879647.1"/>
    </source>
</evidence>
<dbReference type="SMART" id="SM00513">
    <property type="entry name" value="SAP"/>
    <property type="match status" value="1"/>
</dbReference>
<dbReference type="SUPFAM" id="SSF68906">
    <property type="entry name" value="SAP domain"/>
    <property type="match status" value="1"/>
</dbReference>
<keyword evidence="6" id="KW-1185">Reference proteome</keyword>
<dbReference type="Pfam" id="PF02037">
    <property type="entry name" value="SAP"/>
    <property type="match status" value="1"/>
</dbReference>
<gene>
    <name evidence="5" type="ORF">RN001_007793</name>
</gene>
<feature type="region of interest" description="Disordered" evidence="3">
    <location>
        <begin position="90"/>
        <end position="151"/>
    </location>
</feature>
<dbReference type="FunFam" id="1.10.720.30:FF:000032">
    <property type="entry name" value="Blast:SAP domain-containing ribonucleoprotein"/>
    <property type="match status" value="1"/>
</dbReference>
<name>A0AAN7SFQ4_9COLE</name>
<dbReference type="InterPro" id="IPR036361">
    <property type="entry name" value="SAP_dom_sf"/>
</dbReference>
<sequence>MADDFLTMADMDITKLKVPDLKRELKLRGLSVSGNKTDLMERLQTSMKSKLDDTASAESVDDLDDDLLNDDDLDHEHLDTSESVLTELEEQLDTSTSNAITKRKLSEDVSDTESRSTKKIVLNRNPSVTNNFEDEDRNGNDSLLISESDKNESNLEESKVIKLSQLSAKERLEMRAKKFGAPVSVEAKKLARAERFSARTTSSSTSDTSEPNLDTLKKRAERFGGSVSKAMSTAEQQERLQKRKERFGVVTTINGTSQNEKAQQRLQRFKTPIT</sequence>
<dbReference type="Proteomes" id="UP001353858">
    <property type="component" value="Unassembled WGS sequence"/>
</dbReference>
<organism evidence="5 6">
    <name type="scientific">Aquatica leii</name>
    <dbReference type="NCBI Taxonomy" id="1421715"/>
    <lineage>
        <taxon>Eukaryota</taxon>
        <taxon>Metazoa</taxon>
        <taxon>Ecdysozoa</taxon>
        <taxon>Arthropoda</taxon>
        <taxon>Hexapoda</taxon>
        <taxon>Insecta</taxon>
        <taxon>Pterygota</taxon>
        <taxon>Neoptera</taxon>
        <taxon>Endopterygota</taxon>
        <taxon>Coleoptera</taxon>
        <taxon>Polyphaga</taxon>
        <taxon>Elateriformia</taxon>
        <taxon>Elateroidea</taxon>
        <taxon>Lampyridae</taxon>
        <taxon>Luciolinae</taxon>
        <taxon>Aquatica</taxon>
    </lineage>
</organism>
<evidence type="ECO:0000256" key="1">
    <source>
        <dbReference type="ARBA" id="ARBA00022553"/>
    </source>
</evidence>